<evidence type="ECO:0000313" key="3">
    <source>
        <dbReference type="Proteomes" id="UP000177208"/>
    </source>
</evidence>
<organism evidence="2 3">
    <name type="scientific">Candidatus Roizmanbacteria bacterium RIFCSPHIGHO2_01_FULL_39_12c</name>
    <dbReference type="NCBI Taxonomy" id="1802031"/>
    <lineage>
        <taxon>Bacteria</taxon>
        <taxon>Candidatus Roizmaniibacteriota</taxon>
    </lineage>
</organism>
<dbReference type="Proteomes" id="UP000177208">
    <property type="component" value="Unassembled WGS sequence"/>
</dbReference>
<accession>A0A1F7GBU1</accession>
<evidence type="ECO:0000313" key="2">
    <source>
        <dbReference type="EMBL" id="OGK16316.1"/>
    </source>
</evidence>
<reference evidence="2 3" key="1">
    <citation type="journal article" date="2016" name="Nat. Commun.">
        <title>Thousands of microbial genomes shed light on interconnected biogeochemical processes in an aquifer system.</title>
        <authorList>
            <person name="Anantharaman K."/>
            <person name="Brown C.T."/>
            <person name="Hug L.A."/>
            <person name="Sharon I."/>
            <person name="Castelle C.J."/>
            <person name="Probst A.J."/>
            <person name="Thomas B.C."/>
            <person name="Singh A."/>
            <person name="Wilkins M.J."/>
            <person name="Karaoz U."/>
            <person name="Brodie E.L."/>
            <person name="Williams K.H."/>
            <person name="Hubbard S.S."/>
            <person name="Banfield J.F."/>
        </authorList>
    </citation>
    <scope>NUCLEOTIDE SEQUENCE [LARGE SCALE GENOMIC DNA]</scope>
</reference>
<dbReference type="InterPro" id="IPR037523">
    <property type="entry name" value="VOC_core"/>
</dbReference>
<protein>
    <recommendedName>
        <fullName evidence="1">VOC domain-containing protein</fullName>
    </recommendedName>
</protein>
<dbReference type="EMBL" id="MFZG01000024">
    <property type="protein sequence ID" value="OGK16316.1"/>
    <property type="molecule type" value="Genomic_DNA"/>
</dbReference>
<dbReference type="InterPro" id="IPR029068">
    <property type="entry name" value="Glyas_Bleomycin-R_OHBP_Dase"/>
</dbReference>
<dbReference type="SUPFAM" id="SSF54593">
    <property type="entry name" value="Glyoxalase/Bleomycin resistance protein/Dihydroxybiphenyl dioxygenase"/>
    <property type="match status" value="1"/>
</dbReference>
<feature type="domain" description="VOC" evidence="1">
    <location>
        <begin position="5"/>
        <end position="125"/>
    </location>
</feature>
<gene>
    <name evidence="2" type="ORF">A2774_05230</name>
</gene>
<dbReference type="InterPro" id="IPR004360">
    <property type="entry name" value="Glyas_Fos-R_dOase_dom"/>
</dbReference>
<sequence length="126" mass="14789">MRMKSISGIVHYVKDVKKTANFYKALGFKIEINKPDHLSIKLNWFWLDFHPADRENKPEFQKEASFSNKGAGLFLYISVNDVDEFYKGLLAKGLKPSSKPRDWPWGNREFVVRDPDGYKLVFFKKK</sequence>
<proteinExistence type="predicted"/>
<name>A0A1F7GBU1_9BACT</name>
<evidence type="ECO:0000259" key="1">
    <source>
        <dbReference type="PROSITE" id="PS51819"/>
    </source>
</evidence>
<dbReference type="Gene3D" id="3.10.180.10">
    <property type="entry name" value="2,3-Dihydroxybiphenyl 1,2-Dioxygenase, domain 1"/>
    <property type="match status" value="1"/>
</dbReference>
<dbReference type="PANTHER" id="PTHR36503">
    <property type="entry name" value="BLR2520 PROTEIN"/>
    <property type="match status" value="1"/>
</dbReference>
<dbReference type="PROSITE" id="PS51819">
    <property type="entry name" value="VOC"/>
    <property type="match status" value="1"/>
</dbReference>
<dbReference type="Pfam" id="PF00903">
    <property type="entry name" value="Glyoxalase"/>
    <property type="match status" value="1"/>
</dbReference>
<comment type="caution">
    <text evidence="2">The sequence shown here is derived from an EMBL/GenBank/DDBJ whole genome shotgun (WGS) entry which is preliminary data.</text>
</comment>
<dbReference type="PANTHER" id="PTHR36503:SF3">
    <property type="entry name" value="BLR0126 PROTEIN"/>
    <property type="match status" value="1"/>
</dbReference>
<dbReference type="AlphaFoldDB" id="A0A1F7GBU1"/>